<evidence type="ECO:0000313" key="2">
    <source>
        <dbReference type="EMBL" id="MBR0600326.1"/>
    </source>
</evidence>
<keyword evidence="3" id="KW-1185">Reference proteome</keyword>
<organism evidence="2 3">
    <name type="scientific">Sinanaerobacter chloroacetimidivorans</name>
    <dbReference type="NCBI Taxonomy" id="2818044"/>
    <lineage>
        <taxon>Bacteria</taxon>
        <taxon>Bacillati</taxon>
        <taxon>Bacillota</taxon>
        <taxon>Clostridia</taxon>
        <taxon>Peptostreptococcales</taxon>
        <taxon>Anaerovoracaceae</taxon>
        <taxon>Sinanaerobacter</taxon>
    </lineage>
</organism>
<evidence type="ECO:0000259" key="1">
    <source>
        <dbReference type="PROSITE" id="PS50902"/>
    </source>
</evidence>
<dbReference type="SUPFAM" id="SSF52218">
    <property type="entry name" value="Flavoproteins"/>
    <property type="match status" value="1"/>
</dbReference>
<protein>
    <submittedName>
        <fullName evidence="2">Flavodoxin family protein</fullName>
    </submittedName>
</protein>
<dbReference type="Gene3D" id="3.40.50.360">
    <property type="match status" value="1"/>
</dbReference>
<dbReference type="EMBL" id="JAGSND010000025">
    <property type="protein sequence ID" value="MBR0600326.1"/>
    <property type="molecule type" value="Genomic_DNA"/>
</dbReference>
<feature type="domain" description="Flavodoxin-like" evidence="1">
    <location>
        <begin position="3"/>
        <end position="156"/>
    </location>
</feature>
<dbReference type="PROSITE" id="PS50902">
    <property type="entry name" value="FLAVODOXIN_LIKE"/>
    <property type="match status" value="1"/>
</dbReference>
<dbReference type="RefSeq" id="WP_227020442.1">
    <property type="nucleotide sequence ID" value="NZ_JAGSND010000025.1"/>
</dbReference>
<reference evidence="2" key="1">
    <citation type="submission" date="2021-04" db="EMBL/GenBank/DDBJ databases">
        <title>Sinoanaerobacter chloroacetimidivorans sp. nov., an obligate anaerobic bacterium isolated from anaerobic sludge.</title>
        <authorList>
            <person name="Bao Y."/>
        </authorList>
    </citation>
    <scope>NUCLEOTIDE SEQUENCE</scope>
    <source>
        <strain evidence="2">BAD-6</strain>
    </source>
</reference>
<dbReference type="AlphaFoldDB" id="A0A8J8B414"/>
<dbReference type="Proteomes" id="UP000675664">
    <property type="component" value="Unassembled WGS sequence"/>
</dbReference>
<sequence length="156" mass="17368">MKIGIIIHSQTGHTLSVAHKLREQFLNAGHTVSIERVAASNDTETNVDSIALTCVPKLDKFDMLVFGAPVRGYMLSPVMQAYLRQLQSLKGKVVLGFVTQFFPKPTMGGNQAIERLSAICRSKGVEVTKTGIINWLNPFKRKKLIVETVDKFQIRV</sequence>
<dbReference type="InterPro" id="IPR029039">
    <property type="entry name" value="Flavoprotein-like_sf"/>
</dbReference>
<comment type="caution">
    <text evidence="2">The sequence shown here is derived from an EMBL/GenBank/DDBJ whole genome shotgun (WGS) entry which is preliminary data.</text>
</comment>
<gene>
    <name evidence="2" type="ORF">KCX82_20865</name>
</gene>
<evidence type="ECO:0000313" key="3">
    <source>
        <dbReference type="Proteomes" id="UP000675664"/>
    </source>
</evidence>
<name>A0A8J8B414_9FIRM</name>
<dbReference type="GO" id="GO:0010181">
    <property type="term" value="F:FMN binding"/>
    <property type="evidence" value="ECO:0007669"/>
    <property type="project" value="InterPro"/>
</dbReference>
<dbReference type="GO" id="GO:0016651">
    <property type="term" value="F:oxidoreductase activity, acting on NAD(P)H"/>
    <property type="evidence" value="ECO:0007669"/>
    <property type="project" value="UniProtKB-ARBA"/>
</dbReference>
<accession>A0A8J8B414</accession>
<dbReference type="InterPro" id="IPR008254">
    <property type="entry name" value="Flavodoxin/NO_synth"/>
</dbReference>
<reference evidence="2" key="2">
    <citation type="submission" date="2021-04" db="EMBL/GenBank/DDBJ databases">
        <authorList>
            <person name="Liu J."/>
        </authorList>
    </citation>
    <scope>NUCLEOTIDE SEQUENCE</scope>
    <source>
        <strain evidence="2">BAD-6</strain>
    </source>
</reference>
<proteinExistence type="predicted"/>